<organism evidence="2 3">
    <name type="scientific">Amedibacillus dolichus DSM 3991</name>
    <dbReference type="NCBI Taxonomy" id="428127"/>
    <lineage>
        <taxon>Bacteria</taxon>
        <taxon>Bacillati</taxon>
        <taxon>Bacillota</taxon>
        <taxon>Erysipelotrichia</taxon>
        <taxon>Erysipelotrichales</taxon>
        <taxon>Erysipelotrichaceae</taxon>
        <taxon>Amedibacillus</taxon>
    </lineage>
</organism>
<reference evidence="2 3" key="1">
    <citation type="submission" date="2007-09" db="EMBL/GenBank/DDBJ databases">
        <title>Draft genome sequence of Eubacterium dolichum (DSM 3991).</title>
        <authorList>
            <person name="Sudarsanam P."/>
            <person name="Ley R."/>
            <person name="Guruge J."/>
            <person name="Turnbaugh P.J."/>
            <person name="Mahowald M."/>
            <person name="Liep D."/>
            <person name="Gordon J."/>
        </authorList>
    </citation>
    <scope>NUCLEOTIDE SEQUENCE [LARGE SCALE GENOMIC DNA]</scope>
    <source>
        <strain evidence="2 3">DSM 3991</strain>
    </source>
</reference>
<name>A8R7S7_9FIRM</name>
<evidence type="ECO:0000259" key="1">
    <source>
        <dbReference type="Pfam" id="PF09537"/>
    </source>
</evidence>
<dbReference type="InterPro" id="IPR012347">
    <property type="entry name" value="Ferritin-like"/>
</dbReference>
<dbReference type="Pfam" id="PF09537">
    <property type="entry name" value="DUF2383"/>
    <property type="match status" value="1"/>
</dbReference>
<protein>
    <recommendedName>
        <fullName evidence="1">DUF2383 domain-containing protein</fullName>
    </recommendedName>
</protein>
<dbReference type="EMBL" id="ABAW02000003">
    <property type="protein sequence ID" value="EDP12333.1"/>
    <property type="molecule type" value="Genomic_DNA"/>
</dbReference>
<comment type="caution">
    <text evidence="2">The sequence shown here is derived from an EMBL/GenBank/DDBJ whole genome shotgun (WGS) entry which is preliminary data.</text>
</comment>
<dbReference type="eggNOG" id="COG1633">
    <property type="taxonomic scope" value="Bacteria"/>
</dbReference>
<dbReference type="InterPro" id="IPR019052">
    <property type="entry name" value="DUF2383"/>
</dbReference>
<dbReference type="AlphaFoldDB" id="A8R7S7"/>
<accession>A8R7S7</accession>
<gene>
    <name evidence="2" type="ORF">EUBDOL_00059</name>
</gene>
<dbReference type="HOGENOM" id="CLU_1624654_0_0_9"/>
<evidence type="ECO:0000313" key="2">
    <source>
        <dbReference type="EMBL" id="EDP12333.1"/>
    </source>
</evidence>
<dbReference type="Gene3D" id="1.20.1260.10">
    <property type="match status" value="1"/>
</dbReference>
<sequence length="163" mass="19210">MYQLFIYHTKYEVIAMDKQHQTEELKQLLRGTYIGISVFENLKEHLKSKELKEVFAQILDNFKTHERALAALVIAQHEEVPRDLGMQGKLSQLMQAIKSMTLTSDKEILSEALKALKMADDELKEFTERHYTLREDVEKTVRIMQDDYAGSYHMLHKFSIEFR</sequence>
<dbReference type="STRING" id="428127.EUBDOL_00059"/>
<evidence type="ECO:0000313" key="3">
    <source>
        <dbReference type="Proteomes" id="UP000004090"/>
    </source>
</evidence>
<reference evidence="2 3" key="2">
    <citation type="submission" date="2007-09" db="EMBL/GenBank/DDBJ databases">
        <authorList>
            <person name="Fulton L."/>
            <person name="Clifton S."/>
            <person name="Fulton B."/>
            <person name="Xu J."/>
            <person name="Minx P."/>
            <person name="Pepin K.H."/>
            <person name="Johnson M."/>
            <person name="Thiruvilangam P."/>
            <person name="Bhonagiri V."/>
            <person name="Nash W.E."/>
            <person name="Mardis E.R."/>
            <person name="Wilson R.K."/>
        </authorList>
    </citation>
    <scope>NUCLEOTIDE SEQUENCE [LARGE SCALE GENOMIC DNA]</scope>
    <source>
        <strain evidence="2 3">DSM 3991</strain>
    </source>
</reference>
<dbReference type="Proteomes" id="UP000004090">
    <property type="component" value="Unassembled WGS sequence"/>
</dbReference>
<feature type="domain" description="DUF2383" evidence="1">
    <location>
        <begin position="23"/>
        <end position="123"/>
    </location>
</feature>
<proteinExistence type="predicted"/>